<reference evidence="3 4" key="1">
    <citation type="submission" date="2018-06" db="EMBL/GenBank/DDBJ databases">
        <title>Complete Genomes of Monosporascus.</title>
        <authorList>
            <person name="Robinson A.J."/>
            <person name="Natvig D.O."/>
        </authorList>
    </citation>
    <scope>NUCLEOTIDE SEQUENCE [LARGE SCALE GENOMIC DNA]</scope>
    <source>
        <strain evidence="3 4">CBS 609.92</strain>
    </source>
</reference>
<evidence type="ECO:0000313" key="4">
    <source>
        <dbReference type="Proteomes" id="UP000294003"/>
    </source>
</evidence>
<proteinExistence type="predicted"/>
<evidence type="ECO:0000256" key="1">
    <source>
        <dbReference type="SAM" id="MobiDB-lite"/>
    </source>
</evidence>
<gene>
    <name evidence="3" type="ORF">DL762_000071</name>
</gene>
<dbReference type="PANTHER" id="PTHR10963">
    <property type="entry name" value="GLYCOSYL HYDROLASE-RELATED"/>
    <property type="match status" value="1"/>
</dbReference>
<organism evidence="3 4">
    <name type="scientific">Monosporascus cannonballus</name>
    <dbReference type="NCBI Taxonomy" id="155416"/>
    <lineage>
        <taxon>Eukaryota</taxon>
        <taxon>Fungi</taxon>
        <taxon>Dikarya</taxon>
        <taxon>Ascomycota</taxon>
        <taxon>Pezizomycotina</taxon>
        <taxon>Sordariomycetes</taxon>
        <taxon>Xylariomycetidae</taxon>
        <taxon>Xylariales</taxon>
        <taxon>Xylariales incertae sedis</taxon>
        <taxon>Monosporascus</taxon>
    </lineage>
</organism>
<dbReference type="PANTHER" id="PTHR10963:SF24">
    <property type="entry name" value="GLYCOSIDASE C21B10.07-RELATED"/>
    <property type="match status" value="1"/>
</dbReference>
<sequence length="661" mass="68952">MPYSFPTHYAGYQSREDAQAKGLVSIDEFNRVRLGADSVNKYSLTGGAGRPSVRLTSDAVFNHGLFIADFAPHADVDLRHLARLCAFNAQDGGINYPAGGEIDIIEGANTAGRNLISAHTPQSSPQLHAHMGYYDLHTGCNYASPIFDTTAYGDAFNAEGGGVYALEWDDEDLKVWHFPRSAIPDDIVYAGILSPAPKTWGPPQAIFGGSACDADTYFYNLSLVININFCSDYAGNVWGKADQCNLVAPTCEEWAAANPESFMGAYWHINYIDVYSLVPILDPGMGNGTLPNNTAPPLFPNGTASTTSSPPAIAPTEAPGEAPSGTRTVTLSVVPTTFPAPKPTESDGSSTNPATINGYTLLGCFGPRGGYQTFTQMSTSPKMDNEVCVASCGGFKYAGVYDETCYCDATVGDASAVENDECDIPCPGNRFEFCGGLVDDFGPIMPGNGLVSNSTGPSNGTLPRYHHRRAAPRNVLLTVYGNLLAEPLPAPAPGMSSGGNKKTATVTRVVTTALIVTYTAVCPTDPARLVAVEYCTTVALTVAEEDCGCTTTPPYGAGNMTAPVYALGNATAPAASAMPMCTVTETCNACGPGGASVVTLMVPEAVATGGPEVMVTAIAVQTVVPVAAAANLTKNSDGAHVVAVRAGAIFVWPLVFSAIQA</sequence>
<comment type="caution">
    <text evidence="3">The sequence shown here is derived from an EMBL/GenBank/DDBJ whole genome shotgun (WGS) entry which is preliminary data.</text>
</comment>
<dbReference type="Gene3D" id="2.60.120.200">
    <property type="match status" value="1"/>
</dbReference>
<dbReference type="EMBL" id="QJNS01000001">
    <property type="protein sequence ID" value="RYO95509.1"/>
    <property type="molecule type" value="Genomic_DNA"/>
</dbReference>
<dbReference type="InterPro" id="IPR013320">
    <property type="entry name" value="ConA-like_dom_sf"/>
</dbReference>
<feature type="region of interest" description="Disordered" evidence="1">
    <location>
        <begin position="292"/>
        <end position="327"/>
    </location>
</feature>
<dbReference type="Proteomes" id="UP000294003">
    <property type="component" value="Unassembled WGS sequence"/>
</dbReference>
<evidence type="ECO:0000313" key="3">
    <source>
        <dbReference type="EMBL" id="RYO95509.1"/>
    </source>
</evidence>
<name>A0ABY0HMD0_9PEZI</name>
<dbReference type="PROSITE" id="PS51212">
    <property type="entry name" value="WSC"/>
    <property type="match status" value="1"/>
</dbReference>
<dbReference type="SUPFAM" id="SSF49899">
    <property type="entry name" value="Concanavalin A-like lectins/glucanases"/>
    <property type="match status" value="1"/>
</dbReference>
<dbReference type="SMART" id="SM00321">
    <property type="entry name" value="WSC"/>
    <property type="match status" value="1"/>
</dbReference>
<accession>A0ABY0HMD0</accession>
<protein>
    <recommendedName>
        <fullName evidence="2">WSC domain-containing protein</fullName>
    </recommendedName>
</protein>
<dbReference type="InterPro" id="IPR050546">
    <property type="entry name" value="Glycosyl_Hydrlase_16"/>
</dbReference>
<feature type="domain" description="WSC" evidence="2">
    <location>
        <begin position="358"/>
        <end position="447"/>
    </location>
</feature>
<dbReference type="Pfam" id="PF26113">
    <property type="entry name" value="GH16_XgeA"/>
    <property type="match status" value="1"/>
</dbReference>
<keyword evidence="4" id="KW-1185">Reference proteome</keyword>
<evidence type="ECO:0000259" key="2">
    <source>
        <dbReference type="PROSITE" id="PS51212"/>
    </source>
</evidence>
<dbReference type="InterPro" id="IPR002889">
    <property type="entry name" value="WSC_carb-bd"/>
</dbReference>
<dbReference type="Pfam" id="PF01822">
    <property type="entry name" value="WSC"/>
    <property type="match status" value="1"/>
</dbReference>